<reference evidence="2" key="1">
    <citation type="submission" date="2023-09" db="UniProtKB">
        <authorList>
            <consortium name="Ensembl"/>
        </authorList>
    </citation>
    <scope>IDENTIFICATION</scope>
</reference>
<evidence type="ECO:0000313" key="2">
    <source>
        <dbReference type="Ensembl" id="ENSSPAP00000029472.1"/>
    </source>
</evidence>
<name>A0A3B5BLR9_9TELE</name>
<keyword evidence="1" id="KW-0472">Membrane</keyword>
<evidence type="ECO:0000256" key="1">
    <source>
        <dbReference type="SAM" id="Phobius"/>
    </source>
</evidence>
<accession>A0A3B5BLR9</accession>
<keyword evidence="1" id="KW-0812">Transmembrane</keyword>
<dbReference type="Ensembl" id="ENSSPAT00000029941.1">
    <property type="protein sequence ID" value="ENSSPAP00000029472.1"/>
    <property type="gene ID" value="ENSSPAG00000022161.1"/>
</dbReference>
<dbReference type="AlphaFoldDB" id="A0A3B5BLR9"/>
<feature type="transmembrane region" description="Helical" evidence="1">
    <location>
        <begin position="41"/>
        <end position="61"/>
    </location>
</feature>
<proteinExistence type="predicted"/>
<keyword evidence="1" id="KW-1133">Transmembrane helix</keyword>
<dbReference type="GeneTree" id="ENSGT00980000199060"/>
<protein>
    <submittedName>
        <fullName evidence="2">Uncharacterized protein</fullName>
    </submittedName>
</protein>
<sequence length="92" mass="10177">LDQTLIGIYVIKHQGASVNLLPEVVGIIVKGVQVLSGLKDVATAFALLFGIIYGLNLKILMEFDTHRLSTKIQVLKNKLLDYMHEAVTVFIL</sequence>
<organism evidence="2">
    <name type="scientific">Stegastes partitus</name>
    <name type="common">bicolor damselfish</name>
    <dbReference type="NCBI Taxonomy" id="144197"/>
    <lineage>
        <taxon>Eukaryota</taxon>
        <taxon>Metazoa</taxon>
        <taxon>Chordata</taxon>
        <taxon>Craniata</taxon>
        <taxon>Vertebrata</taxon>
        <taxon>Euteleostomi</taxon>
        <taxon>Actinopterygii</taxon>
        <taxon>Neopterygii</taxon>
        <taxon>Teleostei</taxon>
        <taxon>Neoteleostei</taxon>
        <taxon>Acanthomorphata</taxon>
        <taxon>Ovalentaria</taxon>
        <taxon>Pomacentridae</taxon>
        <taxon>Stegastes</taxon>
    </lineage>
</organism>